<evidence type="ECO:0000256" key="1">
    <source>
        <dbReference type="ARBA" id="ARBA00010815"/>
    </source>
</evidence>
<dbReference type="InterPro" id="IPR003333">
    <property type="entry name" value="CMAS"/>
</dbReference>
<comment type="similarity">
    <text evidence="1">Belongs to the CFA/CMAS family.</text>
</comment>
<dbReference type="GO" id="GO:0032259">
    <property type="term" value="P:methylation"/>
    <property type="evidence" value="ECO:0007669"/>
    <property type="project" value="UniProtKB-KW"/>
</dbReference>
<evidence type="ECO:0000256" key="6">
    <source>
        <dbReference type="PIRSR" id="PIRSR003085-1"/>
    </source>
</evidence>
<organism evidence="7 8">
    <name type="scientific">Lentisphaera araneosa HTCC2155</name>
    <dbReference type="NCBI Taxonomy" id="313628"/>
    <lineage>
        <taxon>Bacteria</taxon>
        <taxon>Pseudomonadati</taxon>
        <taxon>Lentisphaerota</taxon>
        <taxon>Lentisphaeria</taxon>
        <taxon>Lentisphaerales</taxon>
        <taxon>Lentisphaeraceae</taxon>
        <taxon>Lentisphaera</taxon>
    </lineage>
</organism>
<dbReference type="EMBL" id="ABCK01000007">
    <property type="protein sequence ID" value="EDM27791.1"/>
    <property type="molecule type" value="Genomic_DNA"/>
</dbReference>
<dbReference type="Proteomes" id="UP000004947">
    <property type="component" value="Unassembled WGS sequence"/>
</dbReference>
<dbReference type="AlphaFoldDB" id="A6DK93"/>
<evidence type="ECO:0000256" key="5">
    <source>
        <dbReference type="ARBA" id="ARBA00023098"/>
    </source>
</evidence>
<dbReference type="PANTHER" id="PTHR43667:SF2">
    <property type="entry name" value="FATTY ACID C-METHYL TRANSFERASE"/>
    <property type="match status" value="1"/>
</dbReference>
<protein>
    <submittedName>
        <fullName evidence="7">Cyclopropane-fatty-acyl-phospholipid synthase</fullName>
    </submittedName>
</protein>
<feature type="active site" evidence="6">
    <location>
        <position position="391"/>
    </location>
</feature>
<dbReference type="Gene3D" id="3.40.50.150">
    <property type="entry name" value="Vaccinia Virus protein VP39"/>
    <property type="match status" value="1"/>
</dbReference>
<dbReference type="Pfam" id="PF02353">
    <property type="entry name" value="CMAS"/>
    <property type="match status" value="1"/>
</dbReference>
<comment type="caution">
    <text evidence="7">The sequence shown here is derived from an EMBL/GenBank/DDBJ whole genome shotgun (WGS) entry which is preliminary data.</text>
</comment>
<reference evidence="7 8" key="1">
    <citation type="journal article" date="2010" name="J. Bacteriol.">
        <title>Genome sequence of Lentisphaera araneosa HTCC2155T, the type species of the order Lentisphaerales in the phylum Lentisphaerae.</title>
        <authorList>
            <person name="Thrash J.C."/>
            <person name="Cho J.C."/>
            <person name="Vergin K.L."/>
            <person name="Morris R.M."/>
            <person name="Giovannoni S.J."/>
        </authorList>
    </citation>
    <scope>NUCLEOTIDE SEQUENCE [LARGE SCALE GENOMIC DNA]</scope>
    <source>
        <strain evidence="7 8">HTCC2155</strain>
    </source>
</reference>
<keyword evidence="5" id="KW-0443">Lipid metabolism</keyword>
<gene>
    <name evidence="7" type="ORF">LNTAR_00280</name>
</gene>
<accession>A6DK93</accession>
<keyword evidence="2" id="KW-0489">Methyltransferase</keyword>
<evidence type="ECO:0000256" key="3">
    <source>
        <dbReference type="ARBA" id="ARBA00022679"/>
    </source>
</evidence>
<dbReference type="PANTHER" id="PTHR43667">
    <property type="entry name" value="CYCLOPROPANE-FATTY-ACYL-PHOSPHOLIPID SYNTHASE"/>
    <property type="match status" value="1"/>
</dbReference>
<evidence type="ECO:0000256" key="4">
    <source>
        <dbReference type="ARBA" id="ARBA00022691"/>
    </source>
</evidence>
<keyword evidence="4" id="KW-0949">S-adenosyl-L-methionine</keyword>
<dbReference type="InterPro" id="IPR050723">
    <property type="entry name" value="CFA/CMAS"/>
</dbReference>
<dbReference type="InterPro" id="IPR029063">
    <property type="entry name" value="SAM-dependent_MTases_sf"/>
</dbReference>
<dbReference type="PIRSF" id="PIRSF003085">
    <property type="entry name" value="CMAS"/>
    <property type="match status" value="1"/>
</dbReference>
<proteinExistence type="inferred from homology"/>
<name>A6DK93_9BACT</name>
<dbReference type="eggNOG" id="COG2230">
    <property type="taxonomic scope" value="Bacteria"/>
</dbReference>
<sequence length="417" mass="47933">MDNTKLATNKSLLGKRLSLPDQVCKNLFIKVLSQIKRGRLVMHHAGESHEFGKAGSDIDAEIHIHQNSVFSDFVLGGSLGCGESYIRGEWTSNNLTEFIRLFAVNMDVVDKIDGFLPRLINPFLRGLHWLSRNTRSGSRKNIEAHYDLGNDFFELFLDETMMYSSAIYPKSDSSLFEAQQHKLKVICDKLQLSNQDHLLEIGTGWGALAIYAAEHYDCKVTTTTLSQEQYNKAVERVKEKKLEDKITVLMQDYRDLDGQFDKLVSIEMIEAVGHEYLPNYFESCSSLLKEDGLFLMQVITIPDQRYDSARKEVDFIKRYIFPGSCIPSVERVMSCVKSESDMRLLDHRDYTGDYERTLNAWGKNLQDHRSQIKDMAGEDFLRMWEMYFAYCEGGFSERVIGVAQMVFAKPHNKSELR</sequence>
<evidence type="ECO:0000256" key="2">
    <source>
        <dbReference type="ARBA" id="ARBA00022603"/>
    </source>
</evidence>
<evidence type="ECO:0000313" key="7">
    <source>
        <dbReference type="EMBL" id="EDM27791.1"/>
    </source>
</evidence>
<dbReference type="STRING" id="313628.LNTAR_00280"/>
<dbReference type="CDD" id="cd02440">
    <property type="entry name" value="AdoMet_MTases"/>
    <property type="match status" value="1"/>
</dbReference>
<dbReference type="SUPFAM" id="SSF53335">
    <property type="entry name" value="S-adenosyl-L-methionine-dependent methyltransferases"/>
    <property type="match status" value="1"/>
</dbReference>
<dbReference type="OrthoDB" id="9782855at2"/>
<dbReference type="RefSeq" id="WP_007278306.1">
    <property type="nucleotide sequence ID" value="NZ_ABCK01000007.1"/>
</dbReference>
<dbReference type="GO" id="GO:0008610">
    <property type="term" value="P:lipid biosynthetic process"/>
    <property type="evidence" value="ECO:0007669"/>
    <property type="project" value="InterPro"/>
</dbReference>
<keyword evidence="8" id="KW-1185">Reference proteome</keyword>
<keyword evidence="3" id="KW-0808">Transferase</keyword>
<dbReference type="GO" id="GO:0008168">
    <property type="term" value="F:methyltransferase activity"/>
    <property type="evidence" value="ECO:0007669"/>
    <property type="project" value="UniProtKB-KW"/>
</dbReference>
<evidence type="ECO:0000313" key="8">
    <source>
        <dbReference type="Proteomes" id="UP000004947"/>
    </source>
</evidence>